<protein>
    <submittedName>
        <fullName evidence="1">Uncharacterized protein</fullName>
    </submittedName>
</protein>
<comment type="caution">
    <text evidence="1">The sequence shown here is derived from an EMBL/GenBank/DDBJ whole genome shotgun (WGS) entry which is preliminary data.</text>
</comment>
<dbReference type="Proteomes" id="UP001451303">
    <property type="component" value="Unassembled WGS sequence"/>
</dbReference>
<evidence type="ECO:0000313" key="2">
    <source>
        <dbReference type="Proteomes" id="UP001451303"/>
    </source>
</evidence>
<reference evidence="1 2" key="1">
    <citation type="submission" date="2023-09" db="EMBL/GenBank/DDBJ databases">
        <title>Multi-omics analysis of a traditional fermented food reveals byproduct-associated fungal strains for waste-to-food upcycling.</title>
        <authorList>
            <consortium name="Lawrence Berkeley National Laboratory"/>
            <person name="Rekdal V.M."/>
            <person name="Villalobos-Escobedo J.M."/>
            <person name="Rodriguez-Valeron N."/>
            <person name="Garcia M.O."/>
            <person name="Vasquez D.P."/>
            <person name="Damayanti I."/>
            <person name="Sorensen P.M."/>
            <person name="Baidoo E.E."/>
            <person name="De Carvalho A.C."/>
            <person name="Riley R."/>
            <person name="Lipzen A."/>
            <person name="He G."/>
            <person name="Yan M."/>
            <person name="Haridas S."/>
            <person name="Daum C."/>
            <person name="Yoshinaga Y."/>
            <person name="Ng V."/>
            <person name="Grigoriev I.V."/>
            <person name="Munk R."/>
            <person name="Nuraida L."/>
            <person name="Wijaya C.H."/>
            <person name="Morales P.-C."/>
            <person name="Keasling J.D."/>
        </authorList>
    </citation>
    <scope>NUCLEOTIDE SEQUENCE [LARGE SCALE GENOMIC DNA]</scope>
    <source>
        <strain evidence="1 2">FGSC 2613</strain>
    </source>
</reference>
<accession>A0ABR3D033</accession>
<dbReference type="EMBL" id="JAVLET010000014">
    <property type="protein sequence ID" value="KAL0466029.1"/>
    <property type="molecule type" value="Genomic_DNA"/>
</dbReference>
<organism evidence="1 2">
    <name type="scientific">Neurospora intermedia</name>
    <dbReference type="NCBI Taxonomy" id="5142"/>
    <lineage>
        <taxon>Eukaryota</taxon>
        <taxon>Fungi</taxon>
        <taxon>Dikarya</taxon>
        <taxon>Ascomycota</taxon>
        <taxon>Pezizomycotina</taxon>
        <taxon>Sordariomycetes</taxon>
        <taxon>Sordariomycetidae</taxon>
        <taxon>Sordariales</taxon>
        <taxon>Sordariaceae</taxon>
        <taxon>Neurospora</taxon>
    </lineage>
</organism>
<sequence length="89" mass="10141">MWEVGGKRSIPMRWSRKKKKGFITDGRRDQERTSLEGVVLEDNTENCCLSLGDCLYHYRAVFGEVIKLGELPCLARAMIGWVLRGKALP</sequence>
<keyword evidence="2" id="KW-1185">Reference proteome</keyword>
<proteinExistence type="predicted"/>
<name>A0ABR3D033_NEUIN</name>
<evidence type="ECO:0000313" key="1">
    <source>
        <dbReference type="EMBL" id="KAL0466029.1"/>
    </source>
</evidence>
<gene>
    <name evidence="1" type="ORF">QR685DRAFT_575650</name>
</gene>